<dbReference type="CDD" id="cd02440">
    <property type="entry name" value="AdoMet_MTases"/>
    <property type="match status" value="1"/>
</dbReference>
<accession>A0A2S9YN12</accession>
<dbReference type="EC" id="2.1.1.-" evidence="3"/>
<dbReference type="Proteomes" id="UP000238823">
    <property type="component" value="Unassembled WGS sequence"/>
</dbReference>
<organism evidence="3 4">
    <name type="scientific">Enhygromyxa salina</name>
    <dbReference type="NCBI Taxonomy" id="215803"/>
    <lineage>
        <taxon>Bacteria</taxon>
        <taxon>Pseudomonadati</taxon>
        <taxon>Myxococcota</taxon>
        <taxon>Polyangia</taxon>
        <taxon>Nannocystales</taxon>
        <taxon>Nannocystaceae</taxon>
        <taxon>Enhygromyxa</taxon>
    </lineage>
</organism>
<dbReference type="PANTHER" id="PTHR44068:SF1">
    <property type="entry name" value="HYPOTHETICAL LOC100005854"/>
    <property type="match status" value="1"/>
</dbReference>
<evidence type="ECO:0000256" key="1">
    <source>
        <dbReference type="ARBA" id="ARBA00022679"/>
    </source>
</evidence>
<sequence length="338" mass="38687">MRELEFAIYKRAMNAPKPLRKLGSRLAYNAISLGIKRALPELRDGYEPFKDADVLNSSYMNYGYLDAQFEAEPLELPEIIDPSRTCIQLYHHVATQTDLVGKDVLEVGCGRGGGASWVAGLGPRRMVGVDLSPVAIDFCRRVHARENLGFMVGDACDLPLDDNEFDVVVNVESSHCYPSMPGFLSEVRRVLRPGGMFAWADVRFDDQRVELEQAFATSGFEFVSHHEITDNVVAALDEVAPMRQPYIKDMVPAPLRPMVRSALALPGTPVYDALASGRLRYFCKLVRRPPDDQVWIDYPFDFSAEDQFDPNRGKEMRRQRRTWQWVDRYFRWRFEQPR</sequence>
<keyword evidence="3" id="KW-0489">Methyltransferase</keyword>
<protein>
    <submittedName>
        <fullName evidence="3">Phthiotriol/phenolphthiotriol dimycocerosates methyltransferase</fullName>
        <ecNumber evidence="3">2.1.1.-</ecNumber>
    </submittedName>
</protein>
<dbReference type="InterPro" id="IPR050447">
    <property type="entry name" value="Erg6_SMT_methyltransf"/>
</dbReference>
<evidence type="ECO:0000313" key="4">
    <source>
        <dbReference type="Proteomes" id="UP000238823"/>
    </source>
</evidence>
<gene>
    <name evidence="3" type="ORF">ENSA7_37910</name>
</gene>
<name>A0A2S9YN12_9BACT</name>
<proteinExistence type="predicted"/>
<reference evidence="3 4" key="1">
    <citation type="submission" date="2018-03" db="EMBL/GenBank/DDBJ databases">
        <title>Draft Genome Sequences of the Obligatory Marine Myxobacteria Enhygromyxa salina SWB007.</title>
        <authorList>
            <person name="Poehlein A."/>
            <person name="Moghaddam J.A."/>
            <person name="Harms H."/>
            <person name="Alanjari M."/>
            <person name="Koenig G.M."/>
            <person name="Daniel R."/>
            <person name="Schaeberle T.F."/>
        </authorList>
    </citation>
    <scope>NUCLEOTIDE SEQUENCE [LARGE SCALE GENOMIC DNA]</scope>
    <source>
        <strain evidence="3 4">SWB007</strain>
    </source>
</reference>
<dbReference type="EMBL" id="PVNL01000074">
    <property type="protein sequence ID" value="PRQ06472.1"/>
    <property type="molecule type" value="Genomic_DNA"/>
</dbReference>
<dbReference type="PANTHER" id="PTHR44068">
    <property type="entry name" value="ZGC:194242"/>
    <property type="match status" value="1"/>
</dbReference>
<dbReference type="InterPro" id="IPR029063">
    <property type="entry name" value="SAM-dependent_MTases_sf"/>
</dbReference>
<dbReference type="GO" id="GO:0032259">
    <property type="term" value="P:methylation"/>
    <property type="evidence" value="ECO:0007669"/>
    <property type="project" value="UniProtKB-KW"/>
</dbReference>
<evidence type="ECO:0000313" key="3">
    <source>
        <dbReference type="EMBL" id="PRQ06472.1"/>
    </source>
</evidence>
<dbReference type="InterPro" id="IPR013216">
    <property type="entry name" value="Methyltransf_11"/>
</dbReference>
<feature type="domain" description="Methyltransferase type 11" evidence="2">
    <location>
        <begin position="105"/>
        <end position="198"/>
    </location>
</feature>
<comment type="caution">
    <text evidence="3">The sequence shown here is derived from an EMBL/GenBank/DDBJ whole genome shotgun (WGS) entry which is preliminary data.</text>
</comment>
<dbReference type="AlphaFoldDB" id="A0A2S9YN12"/>
<dbReference type="GO" id="GO:0003838">
    <property type="term" value="F:sterol 24-C-methyltransferase activity"/>
    <property type="evidence" value="ECO:0007669"/>
    <property type="project" value="TreeGrafter"/>
</dbReference>
<dbReference type="GO" id="GO:0016126">
    <property type="term" value="P:sterol biosynthetic process"/>
    <property type="evidence" value="ECO:0007669"/>
    <property type="project" value="TreeGrafter"/>
</dbReference>
<dbReference type="Pfam" id="PF08241">
    <property type="entry name" value="Methyltransf_11"/>
    <property type="match status" value="1"/>
</dbReference>
<dbReference type="SUPFAM" id="SSF53335">
    <property type="entry name" value="S-adenosyl-L-methionine-dependent methyltransferases"/>
    <property type="match status" value="1"/>
</dbReference>
<dbReference type="Gene3D" id="3.40.50.150">
    <property type="entry name" value="Vaccinia Virus protein VP39"/>
    <property type="match status" value="1"/>
</dbReference>
<evidence type="ECO:0000259" key="2">
    <source>
        <dbReference type="Pfam" id="PF08241"/>
    </source>
</evidence>
<keyword evidence="1 3" id="KW-0808">Transferase</keyword>